<dbReference type="EMBL" id="JMIU01000002">
    <property type="protein sequence ID" value="KDN94730.1"/>
    <property type="molecule type" value="Genomic_DNA"/>
</dbReference>
<organism evidence="2 3">
    <name type="scientific">Hydrogenovibrio marinus</name>
    <dbReference type="NCBI Taxonomy" id="28885"/>
    <lineage>
        <taxon>Bacteria</taxon>
        <taxon>Pseudomonadati</taxon>
        <taxon>Pseudomonadota</taxon>
        <taxon>Gammaproteobacteria</taxon>
        <taxon>Thiotrichales</taxon>
        <taxon>Piscirickettsiaceae</taxon>
        <taxon>Hydrogenovibrio</taxon>
    </lineage>
</organism>
<feature type="transmembrane region" description="Helical" evidence="1">
    <location>
        <begin position="21"/>
        <end position="40"/>
    </location>
</feature>
<keyword evidence="1" id="KW-1133">Transmembrane helix</keyword>
<proteinExistence type="predicted"/>
<name>A0A066ZXC7_HYDMR</name>
<dbReference type="AlphaFoldDB" id="A0A066ZXC7"/>
<dbReference type="Pfam" id="PF05309">
    <property type="entry name" value="TraE"/>
    <property type="match status" value="1"/>
</dbReference>
<evidence type="ECO:0000313" key="3">
    <source>
        <dbReference type="Proteomes" id="UP000027341"/>
    </source>
</evidence>
<dbReference type="STRING" id="28885.EI16_12605"/>
<keyword evidence="1" id="KW-0472">Membrane</keyword>
<evidence type="ECO:0000313" key="2">
    <source>
        <dbReference type="EMBL" id="KDN94730.1"/>
    </source>
</evidence>
<accession>A0A066ZXC7</accession>
<dbReference type="RefSeq" id="WP_029913400.1">
    <property type="nucleotide sequence ID" value="NZ_JMIU01000002.1"/>
</dbReference>
<dbReference type="InterPro" id="IPR007973">
    <property type="entry name" value="Pilus_assembly_TraE"/>
</dbReference>
<keyword evidence="1" id="KW-0812">Transmembrane</keyword>
<protein>
    <submittedName>
        <fullName evidence="2">Uncharacterized protein</fullName>
    </submittedName>
</protein>
<keyword evidence="3" id="KW-1185">Reference proteome</keyword>
<reference evidence="2 3" key="1">
    <citation type="submission" date="2014-04" db="EMBL/GenBank/DDBJ databases">
        <title>Draft genome sequence of Hydrogenovibrio marinus MH-110, a model organism for aerobic H2 metabolism.</title>
        <authorList>
            <person name="Cha H.J."/>
            <person name="Jo B.H."/>
            <person name="Hwang B.H."/>
        </authorList>
    </citation>
    <scope>NUCLEOTIDE SEQUENCE [LARGE SCALE GENOMIC DNA]</scope>
    <source>
        <strain evidence="2 3">MH-110</strain>
    </source>
</reference>
<sequence>MDSKIIEKENSILERALKKEKGIRFVILTLLVIMTIAFIAKSADPIVILKDFGDTNPSEKIEKKKASKTYLRKITDKVTSLAFIYSPKTAARNFDQLLNIVTPSSFGEMQKIIEEKKAKIKRNNASSVFYPKEYIFDLDNQKVIAKGNLIILSGEKIISNKQRAFRCDYTVNDYLISLDGIIDVTDKKDPMNYVPGDNK</sequence>
<dbReference type="Proteomes" id="UP000027341">
    <property type="component" value="Unassembled WGS sequence"/>
</dbReference>
<comment type="caution">
    <text evidence="2">The sequence shown here is derived from an EMBL/GenBank/DDBJ whole genome shotgun (WGS) entry which is preliminary data.</text>
</comment>
<evidence type="ECO:0000256" key="1">
    <source>
        <dbReference type="SAM" id="Phobius"/>
    </source>
</evidence>
<gene>
    <name evidence="2" type="ORF">EI16_12605</name>
</gene>